<evidence type="ECO:0000256" key="1">
    <source>
        <dbReference type="ARBA" id="ARBA00004459"/>
    </source>
</evidence>
<keyword evidence="5" id="KW-0998">Cell outer membrane</keyword>
<dbReference type="PROSITE" id="PS51257">
    <property type="entry name" value="PROKAR_LIPOPROTEIN"/>
    <property type="match status" value="1"/>
</dbReference>
<evidence type="ECO:0000256" key="3">
    <source>
        <dbReference type="ARBA" id="ARBA00023136"/>
    </source>
</evidence>
<keyword evidence="4" id="KW-0564">Palmitate</keyword>
<keyword evidence="2" id="KW-0732">Signal</keyword>
<feature type="compositionally biased region" description="Low complexity" evidence="7">
    <location>
        <begin position="36"/>
        <end position="59"/>
    </location>
</feature>
<reference evidence="8" key="1">
    <citation type="journal article" date="2014" name="Int. J. Syst. Evol. Microbiol.">
        <title>Complete genome of a new Firmicutes species belonging to the dominant human colonic microbiota ('Ruminococcus bicirculans') reveals two chromosomes and a selective capacity to utilize plant glucans.</title>
        <authorList>
            <consortium name="NISC Comparative Sequencing Program"/>
            <person name="Wegmann U."/>
            <person name="Louis P."/>
            <person name="Goesmann A."/>
            <person name="Henrissat B."/>
            <person name="Duncan S.H."/>
            <person name="Flint H.J."/>
        </authorList>
    </citation>
    <scope>NUCLEOTIDE SEQUENCE</scope>
    <source>
        <strain evidence="8">NBRC 108216</strain>
    </source>
</reference>
<comment type="caution">
    <text evidence="8">The sequence shown here is derived from an EMBL/GenBank/DDBJ whole genome shotgun (WGS) entry which is preliminary data.</text>
</comment>
<feature type="region of interest" description="Disordered" evidence="7">
    <location>
        <begin position="28"/>
        <end position="79"/>
    </location>
</feature>
<accession>A0ABQ5V0I4</accession>
<comment type="subcellular location">
    <subcellularLocation>
        <location evidence="1">Cell outer membrane</location>
        <topology evidence="1">Lipid-anchor</topology>
    </subcellularLocation>
</comment>
<dbReference type="NCBIfam" id="NF047847">
    <property type="entry name" value="SS_mature_LptM"/>
    <property type="match status" value="1"/>
</dbReference>
<keyword evidence="6" id="KW-0449">Lipoprotein</keyword>
<sequence>MTRLLAVLLLIASSLILSGCGIRGNLQTPPPLWGGDAASETTDADAATVAEAANEEAAAQRAPLEKDNPGYGTQVADQP</sequence>
<evidence type="ECO:0008006" key="10">
    <source>
        <dbReference type="Google" id="ProtNLM"/>
    </source>
</evidence>
<gene>
    <name evidence="8" type="ORF">GCM10007854_19110</name>
</gene>
<dbReference type="EMBL" id="BSNJ01000004">
    <property type="protein sequence ID" value="GLQ20956.1"/>
    <property type="molecule type" value="Genomic_DNA"/>
</dbReference>
<proteinExistence type="predicted"/>
<keyword evidence="3" id="KW-0472">Membrane</keyword>
<name>A0ABQ5V0I4_9PROT</name>
<evidence type="ECO:0000256" key="4">
    <source>
        <dbReference type="ARBA" id="ARBA00023139"/>
    </source>
</evidence>
<evidence type="ECO:0000256" key="2">
    <source>
        <dbReference type="ARBA" id="ARBA00022729"/>
    </source>
</evidence>
<keyword evidence="9" id="KW-1185">Reference proteome</keyword>
<evidence type="ECO:0000256" key="5">
    <source>
        <dbReference type="ARBA" id="ARBA00023237"/>
    </source>
</evidence>
<dbReference type="RefSeq" id="WP_284372032.1">
    <property type="nucleotide sequence ID" value="NZ_BSNJ01000004.1"/>
</dbReference>
<reference evidence="8" key="2">
    <citation type="submission" date="2023-01" db="EMBL/GenBank/DDBJ databases">
        <title>Draft genome sequence of Algimonas porphyrae strain NBRC 108216.</title>
        <authorList>
            <person name="Sun Q."/>
            <person name="Mori K."/>
        </authorList>
    </citation>
    <scope>NUCLEOTIDE SEQUENCE</scope>
    <source>
        <strain evidence="8">NBRC 108216</strain>
    </source>
</reference>
<evidence type="ECO:0000256" key="7">
    <source>
        <dbReference type="SAM" id="MobiDB-lite"/>
    </source>
</evidence>
<evidence type="ECO:0000313" key="9">
    <source>
        <dbReference type="Proteomes" id="UP001161390"/>
    </source>
</evidence>
<evidence type="ECO:0000313" key="8">
    <source>
        <dbReference type="EMBL" id="GLQ20956.1"/>
    </source>
</evidence>
<protein>
    <recommendedName>
        <fullName evidence="10">Lipoprotein</fullName>
    </recommendedName>
</protein>
<evidence type="ECO:0000256" key="6">
    <source>
        <dbReference type="ARBA" id="ARBA00023288"/>
    </source>
</evidence>
<organism evidence="8 9">
    <name type="scientific">Algimonas porphyrae</name>
    <dbReference type="NCBI Taxonomy" id="1128113"/>
    <lineage>
        <taxon>Bacteria</taxon>
        <taxon>Pseudomonadati</taxon>
        <taxon>Pseudomonadota</taxon>
        <taxon>Alphaproteobacteria</taxon>
        <taxon>Maricaulales</taxon>
        <taxon>Robiginitomaculaceae</taxon>
        <taxon>Algimonas</taxon>
    </lineage>
</organism>
<dbReference type="InterPro" id="IPR032831">
    <property type="entry name" value="LptM_cons"/>
</dbReference>
<dbReference type="Proteomes" id="UP001161390">
    <property type="component" value="Unassembled WGS sequence"/>
</dbReference>